<feature type="domain" description="Ribonucleases P/MRP subunit Pop8-like" evidence="2">
    <location>
        <begin position="30"/>
        <end position="117"/>
    </location>
</feature>
<protein>
    <recommendedName>
        <fullName evidence="2">Ribonucleases P/MRP subunit Pop8-like domain-containing protein</fullName>
    </recommendedName>
</protein>
<dbReference type="GO" id="GO:0000294">
    <property type="term" value="P:nuclear-transcribed mRNA catabolic process, RNase MRP-dependent"/>
    <property type="evidence" value="ECO:0007669"/>
    <property type="project" value="TreeGrafter"/>
</dbReference>
<dbReference type="GO" id="GO:0008033">
    <property type="term" value="P:tRNA processing"/>
    <property type="evidence" value="ECO:0007669"/>
    <property type="project" value="InterPro"/>
</dbReference>
<proteinExistence type="predicted"/>
<keyword evidence="4" id="KW-1185">Reference proteome</keyword>
<accession>A0A5N6TWG6</accession>
<evidence type="ECO:0000313" key="3">
    <source>
        <dbReference type="EMBL" id="KAE8150411.1"/>
    </source>
</evidence>
<evidence type="ECO:0000313" key="4">
    <source>
        <dbReference type="Proteomes" id="UP000325780"/>
    </source>
</evidence>
<dbReference type="AlphaFoldDB" id="A0A5N6TWG6"/>
<name>A0A5N6TWG6_ASPAV</name>
<gene>
    <name evidence="3" type="ORF">BDV25DRAFT_139897</name>
</gene>
<feature type="region of interest" description="Disordered" evidence="1">
    <location>
        <begin position="1"/>
        <end position="28"/>
    </location>
</feature>
<dbReference type="InterPro" id="IPR049128">
    <property type="entry name" value="Pop8-like_dom"/>
</dbReference>
<evidence type="ECO:0000259" key="2">
    <source>
        <dbReference type="Pfam" id="PF20976"/>
    </source>
</evidence>
<sequence length="150" mass="16253">MSSTTTTTQPKRKADDNNQKPQRFTSRNPPWTYFKLQLVQDHPTNQPLDALTARTYLTSALSQFRGLFGTAISIDILKIGPDPGSQNETGSVSQEKIVWVRVPREDAPDVVAALSSWIGGGAMSVAWRICARGNYLGSLVQGSGGGLFVS</sequence>
<dbReference type="PANTHER" id="PTHR28173">
    <property type="entry name" value="RIBONUCLEASES P/MRP PROTEIN SUBUNIT POP8"/>
    <property type="match status" value="1"/>
</dbReference>
<reference evidence="3 4" key="1">
    <citation type="submission" date="2019-04" db="EMBL/GenBank/DDBJ databases">
        <title>Friends and foes A comparative genomics study of 23 Aspergillus species from section Flavi.</title>
        <authorList>
            <consortium name="DOE Joint Genome Institute"/>
            <person name="Kjaerbolling I."/>
            <person name="Vesth T."/>
            <person name="Frisvad J.C."/>
            <person name="Nybo J.L."/>
            <person name="Theobald S."/>
            <person name="Kildgaard S."/>
            <person name="Isbrandt T."/>
            <person name="Kuo A."/>
            <person name="Sato A."/>
            <person name="Lyhne E.K."/>
            <person name="Kogle M.E."/>
            <person name="Wiebenga A."/>
            <person name="Kun R.S."/>
            <person name="Lubbers R.J."/>
            <person name="Makela M.R."/>
            <person name="Barry K."/>
            <person name="Chovatia M."/>
            <person name="Clum A."/>
            <person name="Daum C."/>
            <person name="Haridas S."/>
            <person name="He G."/>
            <person name="LaButti K."/>
            <person name="Lipzen A."/>
            <person name="Mondo S."/>
            <person name="Riley R."/>
            <person name="Salamov A."/>
            <person name="Simmons B.A."/>
            <person name="Magnuson J.K."/>
            <person name="Henrissat B."/>
            <person name="Mortensen U.H."/>
            <person name="Larsen T.O."/>
            <person name="Devries R.P."/>
            <person name="Grigoriev I.V."/>
            <person name="Machida M."/>
            <person name="Baker S.E."/>
            <person name="Andersen M.R."/>
        </authorList>
    </citation>
    <scope>NUCLEOTIDE SEQUENCE [LARGE SCALE GENOMIC DNA]</scope>
    <source>
        <strain evidence="3 4">IBT 18842</strain>
    </source>
</reference>
<dbReference type="GO" id="GO:0004526">
    <property type="term" value="F:ribonuclease P activity"/>
    <property type="evidence" value="ECO:0007669"/>
    <property type="project" value="TreeGrafter"/>
</dbReference>
<organism evidence="3 4">
    <name type="scientific">Aspergillus avenaceus</name>
    <dbReference type="NCBI Taxonomy" id="36643"/>
    <lineage>
        <taxon>Eukaryota</taxon>
        <taxon>Fungi</taxon>
        <taxon>Dikarya</taxon>
        <taxon>Ascomycota</taxon>
        <taxon>Pezizomycotina</taxon>
        <taxon>Eurotiomycetes</taxon>
        <taxon>Eurotiomycetidae</taxon>
        <taxon>Eurotiales</taxon>
        <taxon>Aspergillaceae</taxon>
        <taxon>Aspergillus</taxon>
        <taxon>Aspergillus subgen. Circumdati</taxon>
    </lineage>
</organism>
<dbReference type="GO" id="GO:0000172">
    <property type="term" value="C:ribonuclease MRP complex"/>
    <property type="evidence" value="ECO:0007669"/>
    <property type="project" value="InterPro"/>
</dbReference>
<dbReference type="GO" id="GO:0000171">
    <property type="term" value="F:ribonuclease MRP activity"/>
    <property type="evidence" value="ECO:0007669"/>
    <property type="project" value="TreeGrafter"/>
</dbReference>
<dbReference type="GO" id="GO:0034965">
    <property type="term" value="P:intronic box C/D snoRNA processing"/>
    <property type="evidence" value="ECO:0007669"/>
    <property type="project" value="TreeGrafter"/>
</dbReference>
<dbReference type="PANTHER" id="PTHR28173:SF1">
    <property type="entry name" value="RIBONUCLEASES P_MRP PROTEIN SUBUNIT POP8"/>
    <property type="match status" value="1"/>
</dbReference>
<dbReference type="OrthoDB" id="5530243at2759"/>
<dbReference type="GO" id="GO:0005655">
    <property type="term" value="C:nucleolar ribonuclease P complex"/>
    <property type="evidence" value="ECO:0007669"/>
    <property type="project" value="InterPro"/>
</dbReference>
<dbReference type="InterPro" id="IPR020347">
    <property type="entry name" value="Pop8"/>
</dbReference>
<dbReference type="Proteomes" id="UP000325780">
    <property type="component" value="Unassembled WGS sequence"/>
</dbReference>
<dbReference type="EMBL" id="ML742095">
    <property type="protein sequence ID" value="KAE8150411.1"/>
    <property type="molecule type" value="Genomic_DNA"/>
</dbReference>
<feature type="compositionally biased region" description="Polar residues" evidence="1">
    <location>
        <begin position="19"/>
        <end position="28"/>
    </location>
</feature>
<dbReference type="Pfam" id="PF20976">
    <property type="entry name" value="Pop8"/>
    <property type="match status" value="1"/>
</dbReference>
<evidence type="ECO:0000256" key="1">
    <source>
        <dbReference type="SAM" id="MobiDB-lite"/>
    </source>
</evidence>